<name>A0ABQ4YLM8_9ASTR</name>
<organism evidence="3 4">
    <name type="scientific">Tanacetum coccineum</name>
    <dbReference type="NCBI Taxonomy" id="301880"/>
    <lineage>
        <taxon>Eukaryota</taxon>
        <taxon>Viridiplantae</taxon>
        <taxon>Streptophyta</taxon>
        <taxon>Embryophyta</taxon>
        <taxon>Tracheophyta</taxon>
        <taxon>Spermatophyta</taxon>
        <taxon>Magnoliopsida</taxon>
        <taxon>eudicotyledons</taxon>
        <taxon>Gunneridae</taxon>
        <taxon>Pentapetalae</taxon>
        <taxon>asterids</taxon>
        <taxon>campanulids</taxon>
        <taxon>Asterales</taxon>
        <taxon>Asteraceae</taxon>
        <taxon>Asteroideae</taxon>
        <taxon>Anthemideae</taxon>
        <taxon>Anthemidinae</taxon>
        <taxon>Tanacetum</taxon>
    </lineage>
</organism>
<comment type="caution">
    <text evidence="3">The sequence shown here is derived from an EMBL/GenBank/DDBJ whole genome shotgun (WGS) entry which is preliminary data.</text>
</comment>
<dbReference type="PANTHER" id="PTHR33223:SF11">
    <property type="entry name" value="ELEMENT PROTEIN, PUTATIVE-RELATED"/>
    <property type="match status" value="1"/>
</dbReference>
<gene>
    <name evidence="3" type="ORF">Tco_0727792</name>
</gene>
<keyword evidence="3" id="KW-0808">Transferase</keyword>
<dbReference type="GO" id="GO:0003964">
    <property type="term" value="F:RNA-directed DNA polymerase activity"/>
    <property type="evidence" value="ECO:0007669"/>
    <property type="project" value="UniProtKB-KW"/>
</dbReference>
<dbReference type="Pfam" id="PF03732">
    <property type="entry name" value="Retrotrans_gag"/>
    <property type="match status" value="1"/>
</dbReference>
<accession>A0ABQ4YLM8</accession>
<feature type="domain" description="Retrotransposon gag" evidence="2">
    <location>
        <begin position="76"/>
        <end position="151"/>
    </location>
</feature>
<protein>
    <submittedName>
        <fullName evidence="3">Reverse transcriptase domain-containing protein</fullName>
    </submittedName>
</protein>
<reference evidence="3" key="2">
    <citation type="submission" date="2022-01" db="EMBL/GenBank/DDBJ databases">
        <authorList>
            <person name="Yamashiro T."/>
            <person name="Shiraishi A."/>
            <person name="Satake H."/>
            <person name="Nakayama K."/>
        </authorList>
    </citation>
    <scope>NUCLEOTIDE SEQUENCE</scope>
</reference>
<keyword evidence="3" id="KW-0548">Nucleotidyltransferase</keyword>
<evidence type="ECO:0000313" key="3">
    <source>
        <dbReference type="EMBL" id="GJS77911.1"/>
    </source>
</evidence>
<feature type="compositionally biased region" description="Polar residues" evidence="1">
    <location>
        <begin position="8"/>
        <end position="27"/>
    </location>
</feature>
<evidence type="ECO:0000313" key="4">
    <source>
        <dbReference type="Proteomes" id="UP001151760"/>
    </source>
</evidence>
<dbReference type="Proteomes" id="UP001151760">
    <property type="component" value="Unassembled WGS sequence"/>
</dbReference>
<feature type="region of interest" description="Disordered" evidence="1">
    <location>
        <begin position="1"/>
        <end position="30"/>
    </location>
</feature>
<proteinExistence type="predicted"/>
<reference evidence="3" key="1">
    <citation type="journal article" date="2022" name="Int. J. Mol. Sci.">
        <title>Draft Genome of Tanacetum Coccineum: Genomic Comparison of Closely Related Tanacetum-Family Plants.</title>
        <authorList>
            <person name="Yamashiro T."/>
            <person name="Shiraishi A."/>
            <person name="Nakayama K."/>
            <person name="Satake H."/>
        </authorList>
    </citation>
    <scope>NUCLEOTIDE SEQUENCE</scope>
</reference>
<keyword evidence="4" id="KW-1185">Reference proteome</keyword>
<sequence length="298" mass="34159">MTGPDPTTPINSTRNEGTSGQNNTNKSVVEGHLSALRELLKEPSNRDLIKPILLDFNDDTDEEIEEINRKTDKGKATQTLDGKAKAWFDKLPPGSIDNWGSLQEKFLNRFGILKACAKDPTEISKIVRKANESLPNFKERWLLKRFSDSIPKIVDEMLRRVDDYVRSKEAFRNTELPKGEFQRKKTQSQWVQKNDPSLRGPYSSARCRPDHRNVYRSQEHHAPYVAPLRANPNFHRPREHLRDNRVVLTLDSLVSTPKEILATEHQLHLPQPPPLVGVPSKENLNKYCVTPQKYVAVE</sequence>
<dbReference type="PANTHER" id="PTHR33223">
    <property type="entry name" value="CCHC-TYPE DOMAIN-CONTAINING PROTEIN"/>
    <property type="match status" value="1"/>
</dbReference>
<keyword evidence="3" id="KW-0695">RNA-directed DNA polymerase</keyword>
<dbReference type="EMBL" id="BQNB010010484">
    <property type="protein sequence ID" value="GJS77911.1"/>
    <property type="molecule type" value="Genomic_DNA"/>
</dbReference>
<feature type="region of interest" description="Disordered" evidence="1">
    <location>
        <begin position="179"/>
        <end position="208"/>
    </location>
</feature>
<dbReference type="InterPro" id="IPR005162">
    <property type="entry name" value="Retrotrans_gag_dom"/>
</dbReference>
<evidence type="ECO:0000259" key="2">
    <source>
        <dbReference type="Pfam" id="PF03732"/>
    </source>
</evidence>
<evidence type="ECO:0000256" key="1">
    <source>
        <dbReference type="SAM" id="MobiDB-lite"/>
    </source>
</evidence>